<evidence type="ECO:0000313" key="2">
    <source>
        <dbReference type="Proteomes" id="UP001629432"/>
    </source>
</evidence>
<accession>A0ABW9E4Q8</accession>
<comment type="caution">
    <text evidence="1">The sequence shown here is derived from an EMBL/GenBank/DDBJ whole genome shotgun (WGS) entry which is preliminary data.</text>
</comment>
<dbReference type="Proteomes" id="UP001629432">
    <property type="component" value="Unassembled WGS sequence"/>
</dbReference>
<proteinExistence type="predicted"/>
<dbReference type="EMBL" id="JAQQCF010000061">
    <property type="protein sequence ID" value="MFM0642207.1"/>
    <property type="molecule type" value="Genomic_DNA"/>
</dbReference>
<reference evidence="1 2" key="1">
    <citation type="journal article" date="2024" name="Chem. Sci.">
        <title>Discovery of megapolipeptins by genome mining of a Burkholderiales bacteria collection.</title>
        <authorList>
            <person name="Paulo B.S."/>
            <person name="Recchia M.J.J."/>
            <person name="Lee S."/>
            <person name="Fergusson C.H."/>
            <person name="Romanowski S.B."/>
            <person name="Hernandez A."/>
            <person name="Krull N."/>
            <person name="Liu D.Y."/>
            <person name="Cavanagh H."/>
            <person name="Bos A."/>
            <person name="Gray C.A."/>
            <person name="Murphy B.T."/>
            <person name="Linington R.G."/>
            <person name="Eustaquio A.S."/>
        </authorList>
    </citation>
    <scope>NUCLEOTIDE SEQUENCE [LARGE SCALE GENOMIC DNA]</scope>
    <source>
        <strain evidence="1 2">RL17-338-BIC-A</strain>
    </source>
</reference>
<name>A0ABW9E4Q8_9BURK</name>
<dbReference type="RefSeq" id="WP_408242065.1">
    <property type="nucleotide sequence ID" value="NZ_JAQQCF010000061.1"/>
</dbReference>
<keyword evidence="2" id="KW-1185">Reference proteome</keyword>
<organism evidence="1 2">
    <name type="scientific">Paraburkholderia metrosideri</name>
    <dbReference type="NCBI Taxonomy" id="580937"/>
    <lineage>
        <taxon>Bacteria</taxon>
        <taxon>Pseudomonadati</taxon>
        <taxon>Pseudomonadota</taxon>
        <taxon>Betaproteobacteria</taxon>
        <taxon>Burkholderiales</taxon>
        <taxon>Burkholderiaceae</taxon>
        <taxon>Paraburkholderia</taxon>
    </lineage>
</organism>
<sequence>MTAYWNNDVTLFPWSDACDPYSAGALDGKLYQLRSYHDALRHVEHRCGGTKAGYDWIVRAFAETKGLPARVGSAAAKKFFA</sequence>
<gene>
    <name evidence="1" type="ORF">PQQ63_36585</name>
</gene>
<evidence type="ECO:0000313" key="1">
    <source>
        <dbReference type="EMBL" id="MFM0642207.1"/>
    </source>
</evidence>
<protein>
    <submittedName>
        <fullName evidence="1">Uncharacterized protein</fullName>
    </submittedName>
</protein>